<sequence length="240" mass="25047">MRQARMDDRQPDRMGASASGVPLVPRAQGSVMGRADAIPALAFVGLIAAIWGWFALRDESMGVWGVSAATMASGEYENLFLSMLAHGGIVHLAFNSMATLALLPPVIATLGHGARAVFYAFVLFLACGLGGSAGFLALNPSGIIPAIGASGALYGLIGYLARLGPGPDHVAPLFSMRFGRQLIGFLRQNMLLVIFTTVPIFLSDGGGIAWEAHLGGFVTGLLLAPLFFNALNGPDRAYSA</sequence>
<evidence type="ECO:0000259" key="9">
    <source>
        <dbReference type="Pfam" id="PF01694"/>
    </source>
</evidence>
<dbReference type="PANTHER" id="PTHR43731:SF14">
    <property type="entry name" value="PRESENILIN-ASSOCIATED RHOMBOID-LIKE PROTEIN, MITOCHONDRIAL"/>
    <property type="match status" value="1"/>
</dbReference>
<keyword evidence="11" id="KW-1185">Reference proteome</keyword>
<evidence type="ECO:0000256" key="6">
    <source>
        <dbReference type="ARBA" id="ARBA00023136"/>
    </source>
</evidence>
<dbReference type="InterPro" id="IPR050925">
    <property type="entry name" value="Rhomboid_protease_S54"/>
</dbReference>
<keyword evidence="4" id="KW-0378">Hydrolase</keyword>
<comment type="similarity">
    <text evidence="2">Belongs to the peptidase S54 family.</text>
</comment>
<evidence type="ECO:0000256" key="3">
    <source>
        <dbReference type="ARBA" id="ARBA00022692"/>
    </source>
</evidence>
<keyword evidence="3 8" id="KW-0812">Transmembrane</keyword>
<dbReference type="KEGG" id="anh:A6F65_01589"/>
<feature type="domain" description="Peptidase S54 rhomboid" evidence="9">
    <location>
        <begin position="74"/>
        <end position="228"/>
    </location>
</feature>
<protein>
    <submittedName>
        <fullName evidence="10">Rhomboid family protein</fullName>
    </submittedName>
</protein>
<feature type="transmembrane region" description="Helical" evidence="8">
    <location>
        <begin position="37"/>
        <end position="56"/>
    </location>
</feature>
<name>A0A1C7D8V9_9SPHN</name>
<organism evidence="10 11">
    <name type="scientific">Paraurantiacibacter namhicola</name>
    <dbReference type="NCBI Taxonomy" id="645517"/>
    <lineage>
        <taxon>Bacteria</taxon>
        <taxon>Pseudomonadati</taxon>
        <taxon>Pseudomonadota</taxon>
        <taxon>Alphaproteobacteria</taxon>
        <taxon>Sphingomonadales</taxon>
        <taxon>Erythrobacteraceae</taxon>
        <taxon>Paraurantiacibacter</taxon>
    </lineage>
</organism>
<dbReference type="Gene3D" id="1.20.1540.10">
    <property type="entry name" value="Rhomboid-like"/>
    <property type="match status" value="1"/>
</dbReference>
<dbReference type="InterPro" id="IPR022764">
    <property type="entry name" value="Peptidase_S54_rhomboid_dom"/>
</dbReference>
<dbReference type="SUPFAM" id="SSF144091">
    <property type="entry name" value="Rhomboid-like"/>
    <property type="match status" value="1"/>
</dbReference>
<feature type="transmembrane region" description="Helical" evidence="8">
    <location>
        <begin position="208"/>
        <end position="228"/>
    </location>
</feature>
<feature type="compositionally biased region" description="Basic and acidic residues" evidence="7">
    <location>
        <begin position="1"/>
        <end position="12"/>
    </location>
</feature>
<evidence type="ECO:0000256" key="1">
    <source>
        <dbReference type="ARBA" id="ARBA00004141"/>
    </source>
</evidence>
<feature type="region of interest" description="Disordered" evidence="7">
    <location>
        <begin position="1"/>
        <end position="21"/>
    </location>
</feature>
<evidence type="ECO:0000256" key="5">
    <source>
        <dbReference type="ARBA" id="ARBA00022989"/>
    </source>
</evidence>
<dbReference type="AlphaFoldDB" id="A0A1C7D8V9"/>
<proteinExistence type="inferred from homology"/>
<feature type="transmembrane region" description="Helical" evidence="8">
    <location>
        <begin position="116"/>
        <end position="137"/>
    </location>
</feature>
<dbReference type="EMBL" id="CP016545">
    <property type="protein sequence ID" value="ANU07888.1"/>
    <property type="molecule type" value="Genomic_DNA"/>
</dbReference>
<feature type="transmembrane region" description="Helical" evidence="8">
    <location>
        <begin position="182"/>
        <end position="202"/>
    </location>
</feature>
<dbReference type="STRING" id="645517.A6F65_01589"/>
<dbReference type="Proteomes" id="UP000092698">
    <property type="component" value="Chromosome"/>
</dbReference>
<dbReference type="OrthoDB" id="9813074at2"/>
<accession>A0A1C7D8V9</accession>
<evidence type="ECO:0000256" key="7">
    <source>
        <dbReference type="SAM" id="MobiDB-lite"/>
    </source>
</evidence>
<evidence type="ECO:0000256" key="2">
    <source>
        <dbReference type="ARBA" id="ARBA00009045"/>
    </source>
</evidence>
<evidence type="ECO:0000313" key="10">
    <source>
        <dbReference type="EMBL" id="ANU07888.1"/>
    </source>
</evidence>
<reference evidence="10 11" key="1">
    <citation type="submission" date="2016-07" db="EMBL/GenBank/DDBJ databases">
        <title>Complete genome sequence of Altererythrobacter namhicola JCM 16345T, containing esterase-encoding genes.</title>
        <authorList>
            <person name="Cheng H."/>
            <person name="Wu Y.-H."/>
            <person name="Jian S.-L."/>
            <person name="Huo Y.-Y."/>
            <person name="Wang C.-S."/>
            <person name="Xu X.-W."/>
        </authorList>
    </citation>
    <scope>NUCLEOTIDE SEQUENCE [LARGE SCALE GENOMIC DNA]</scope>
    <source>
        <strain evidence="10 11">JCM 16345</strain>
    </source>
</reference>
<evidence type="ECO:0000256" key="4">
    <source>
        <dbReference type="ARBA" id="ARBA00022801"/>
    </source>
</evidence>
<evidence type="ECO:0000256" key="8">
    <source>
        <dbReference type="SAM" id="Phobius"/>
    </source>
</evidence>
<feature type="transmembrane region" description="Helical" evidence="8">
    <location>
        <begin position="143"/>
        <end position="161"/>
    </location>
</feature>
<keyword evidence="6 8" id="KW-0472">Membrane</keyword>
<keyword evidence="5 8" id="KW-1133">Transmembrane helix</keyword>
<feature type="transmembrane region" description="Helical" evidence="8">
    <location>
        <begin position="79"/>
        <end position="104"/>
    </location>
</feature>
<dbReference type="Pfam" id="PF01694">
    <property type="entry name" value="Rhomboid"/>
    <property type="match status" value="1"/>
</dbReference>
<gene>
    <name evidence="10" type="ORF">A6F65_01589</name>
</gene>
<comment type="subcellular location">
    <subcellularLocation>
        <location evidence="1">Membrane</location>
        <topology evidence="1">Multi-pass membrane protein</topology>
    </subcellularLocation>
</comment>
<dbReference type="PANTHER" id="PTHR43731">
    <property type="entry name" value="RHOMBOID PROTEASE"/>
    <property type="match status" value="1"/>
</dbReference>
<dbReference type="GO" id="GO:0004252">
    <property type="term" value="F:serine-type endopeptidase activity"/>
    <property type="evidence" value="ECO:0007669"/>
    <property type="project" value="InterPro"/>
</dbReference>
<dbReference type="GO" id="GO:0016020">
    <property type="term" value="C:membrane"/>
    <property type="evidence" value="ECO:0007669"/>
    <property type="project" value="UniProtKB-SubCell"/>
</dbReference>
<dbReference type="InterPro" id="IPR035952">
    <property type="entry name" value="Rhomboid-like_sf"/>
</dbReference>
<evidence type="ECO:0000313" key="11">
    <source>
        <dbReference type="Proteomes" id="UP000092698"/>
    </source>
</evidence>